<evidence type="ECO:0000313" key="2">
    <source>
        <dbReference type="Proteomes" id="UP000694460"/>
    </source>
</evidence>
<dbReference type="EMBL" id="JAGIOP010000002">
    <property type="protein sequence ID" value="MBP2454782.1"/>
    <property type="molecule type" value="Genomic_DNA"/>
</dbReference>
<reference evidence="1 2" key="1">
    <citation type="submission" date="2021-03" db="EMBL/GenBank/DDBJ databases">
        <title>Sequencing the genomes of 1000 actinobacteria strains.</title>
        <authorList>
            <person name="Klenk H.-P."/>
        </authorList>
    </citation>
    <scope>NUCLEOTIDE SEQUENCE [LARGE SCALE GENOMIC DNA]</scope>
    <source>
        <strain evidence="1 2">DSM 46713</strain>
    </source>
</reference>
<name>A0ABS4ZZ37_9MYCO</name>
<accession>A0ABS4ZZ37</accession>
<evidence type="ECO:0000313" key="1">
    <source>
        <dbReference type="EMBL" id="MBP2454782.1"/>
    </source>
</evidence>
<dbReference type="RefSeq" id="WP_234938227.1">
    <property type="nucleotide sequence ID" value="NZ_JAGIOP010000002.1"/>
</dbReference>
<dbReference type="Proteomes" id="UP000694460">
    <property type="component" value="Unassembled WGS sequence"/>
</dbReference>
<evidence type="ECO:0008006" key="3">
    <source>
        <dbReference type="Google" id="ProtNLM"/>
    </source>
</evidence>
<protein>
    <recommendedName>
        <fullName evidence="3">Secreted protein</fullName>
    </recommendedName>
</protein>
<keyword evidence="2" id="KW-1185">Reference proteome</keyword>
<gene>
    <name evidence="1" type="ORF">JOF57_004695</name>
</gene>
<organism evidence="1 2">
    <name type="scientific">Mycolicibacterium lutetiense</name>
    <dbReference type="NCBI Taxonomy" id="1641992"/>
    <lineage>
        <taxon>Bacteria</taxon>
        <taxon>Bacillati</taxon>
        <taxon>Actinomycetota</taxon>
        <taxon>Actinomycetes</taxon>
        <taxon>Mycobacteriales</taxon>
        <taxon>Mycobacteriaceae</taxon>
        <taxon>Mycolicibacterium</taxon>
    </lineage>
</organism>
<proteinExistence type="predicted"/>
<comment type="caution">
    <text evidence="1">The sequence shown here is derived from an EMBL/GenBank/DDBJ whole genome shotgun (WGS) entry which is preliminary data.</text>
</comment>
<sequence>MSTRSIRLRAHGLLVVTGFVAGVVLAPPAAADPAAELREAIVSARSETSCGPLQYHHTVEQAAGVFNQMTDDYLSHTATRVQNKDTTPGSIPDPLPGLKNLGYSGTKAFLLQGAKKDQALAIKAALLQGYAANKISDCSFTDFGVDMRRNLRTGYDLAAVVLATP</sequence>